<dbReference type="AlphaFoldDB" id="A0A1I2VSN7"/>
<keyword evidence="3" id="KW-1185">Reference proteome</keyword>
<proteinExistence type="predicted"/>
<evidence type="ECO:0000313" key="2">
    <source>
        <dbReference type="EMBL" id="SFG91347.1"/>
    </source>
</evidence>
<dbReference type="RefSeq" id="WP_092893632.1">
    <property type="nucleotide sequence ID" value="NZ_FOOQ01000006.1"/>
</dbReference>
<protein>
    <submittedName>
        <fullName evidence="2">Uncharacterized protein</fullName>
    </submittedName>
</protein>
<sequence length="146" mass="16206">MKSGASDPFADDGDETDETESDETRETETRTSEVRADETNPSAPGSDESGSETDDDGDGPGDGDRLSRDELPLILRRDKVKDERPEVHQLFVQRETHEAAVDAERALEKRLGEGLSRTDAREAIYLAGMRHLGDAEDVLREWGYDL</sequence>
<feature type="compositionally biased region" description="Basic and acidic residues" evidence="1">
    <location>
        <begin position="22"/>
        <end position="38"/>
    </location>
</feature>
<name>A0A1I2VSN7_9EURY</name>
<evidence type="ECO:0000313" key="3">
    <source>
        <dbReference type="Proteomes" id="UP000198876"/>
    </source>
</evidence>
<accession>A0A1I2VSN7</accession>
<feature type="compositionally biased region" description="Acidic residues" evidence="1">
    <location>
        <begin position="49"/>
        <end position="61"/>
    </location>
</feature>
<dbReference type="OrthoDB" id="205962at2157"/>
<gene>
    <name evidence="2" type="ORF">SAMN04488063_3269</name>
</gene>
<dbReference type="Pfam" id="PF25925">
    <property type="entry name" value="DUF7970"/>
    <property type="match status" value="1"/>
</dbReference>
<feature type="region of interest" description="Disordered" evidence="1">
    <location>
        <begin position="1"/>
        <end position="80"/>
    </location>
</feature>
<dbReference type="STRING" id="553467.SAMN04488063_3269"/>
<evidence type="ECO:0000256" key="1">
    <source>
        <dbReference type="SAM" id="MobiDB-lite"/>
    </source>
</evidence>
<dbReference type="EMBL" id="FOOQ01000006">
    <property type="protein sequence ID" value="SFG91347.1"/>
    <property type="molecule type" value="Genomic_DNA"/>
</dbReference>
<dbReference type="InterPro" id="IPR058276">
    <property type="entry name" value="DUF7970"/>
</dbReference>
<dbReference type="Proteomes" id="UP000198876">
    <property type="component" value="Unassembled WGS sequence"/>
</dbReference>
<feature type="compositionally biased region" description="Acidic residues" evidence="1">
    <location>
        <begin position="9"/>
        <end position="21"/>
    </location>
</feature>
<reference evidence="3" key="1">
    <citation type="submission" date="2016-10" db="EMBL/GenBank/DDBJ databases">
        <authorList>
            <person name="Varghese N."/>
            <person name="Submissions S."/>
        </authorList>
    </citation>
    <scope>NUCLEOTIDE SEQUENCE [LARGE SCALE GENOMIC DNA]</scope>
    <source>
        <strain evidence="3">CGMCC 1.7739</strain>
    </source>
</reference>
<feature type="compositionally biased region" description="Basic and acidic residues" evidence="1">
    <location>
        <begin position="62"/>
        <end position="80"/>
    </location>
</feature>
<organism evidence="2 3">
    <name type="scientific">Halopelagius inordinatus</name>
    <dbReference type="NCBI Taxonomy" id="553467"/>
    <lineage>
        <taxon>Archaea</taxon>
        <taxon>Methanobacteriati</taxon>
        <taxon>Methanobacteriota</taxon>
        <taxon>Stenosarchaea group</taxon>
        <taxon>Halobacteria</taxon>
        <taxon>Halobacteriales</taxon>
        <taxon>Haloferacaceae</taxon>
    </lineage>
</organism>